<keyword evidence="2" id="KW-1185">Reference proteome</keyword>
<proteinExistence type="predicted"/>
<organism evidence="1 2">
    <name type="scientific">Nitrosospira briensis</name>
    <dbReference type="NCBI Taxonomy" id="35799"/>
    <lineage>
        <taxon>Bacteria</taxon>
        <taxon>Pseudomonadati</taxon>
        <taxon>Pseudomonadota</taxon>
        <taxon>Betaproteobacteria</taxon>
        <taxon>Nitrosomonadales</taxon>
        <taxon>Nitrosomonadaceae</taxon>
        <taxon>Nitrosospira</taxon>
    </lineage>
</organism>
<evidence type="ECO:0000313" key="2">
    <source>
        <dbReference type="Proteomes" id="UP000183107"/>
    </source>
</evidence>
<dbReference type="Proteomes" id="UP000183107">
    <property type="component" value="Unassembled WGS sequence"/>
</dbReference>
<name>A0A1I5D8H7_9PROT</name>
<dbReference type="AlphaFoldDB" id="A0A1I5D8H7"/>
<evidence type="ECO:0000313" key="1">
    <source>
        <dbReference type="EMBL" id="SFN95131.1"/>
    </source>
</evidence>
<dbReference type="InterPro" id="IPR046715">
    <property type="entry name" value="DUF6607"/>
</dbReference>
<dbReference type="EMBL" id="FOVJ01000005">
    <property type="protein sequence ID" value="SFN95131.1"/>
    <property type="molecule type" value="Genomic_DNA"/>
</dbReference>
<reference evidence="2" key="1">
    <citation type="submission" date="2016-10" db="EMBL/GenBank/DDBJ databases">
        <authorList>
            <person name="Varghese N."/>
        </authorList>
    </citation>
    <scope>NUCLEOTIDE SEQUENCE [LARGE SCALE GENOMIC DNA]</scope>
    <source>
        <strain evidence="2">Nsp8</strain>
    </source>
</reference>
<dbReference type="Pfam" id="PF20311">
    <property type="entry name" value="DUF6607"/>
    <property type="match status" value="1"/>
</dbReference>
<sequence length="334" mass="38478">MLLMLTACAGTSHLAKPSPVPSPSAYPTVERPVASCAPGELSYDCDRRAILAMQGGYEVQFSFDETVVLKPGYERKKPKRSTGFETVVLVEDTGKRISMQHILVMGGGSVTKHWRQDWVFESPMHWVYVGGHRYEQRKRDAATVPGTWTQLVYEVNDAPRYSGNGKWNHRYGVSTWTSDRSWRPLPRREYTKRSDYQLINTEHRHTITPQGWTHEQDSTKVIRAADGKDTLLVREFGFNDYRRIEGYDFEPGLAYWRSTSDFWSLVRARWKDEFATHGSVTLPPSTGDEIFNKAVLELADAYRKDPQLNVYRNKFEDIFDKFVNVNIPARVAER</sequence>
<accession>A0A1I5D8H7</accession>
<gene>
    <name evidence="1" type="ORF">SAMN05216386_2229</name>
</gene>
<protein>
    <submittedName>
        <fullName evidence="1">Uncharacterized protein</fullName>
    </submittedName>
</protein>